<dbReference type="EC" id="2.7.7.7" evidence="1"/>
<feature type="compositionally biased region" description="Acidic residues" evidence="6">
    <location>
        <begin position="222"/>
        <end position="238"/>
    </location>
</feature>
<evidence type="ECO:0000313" key="8">
    <source>
        <dbReference type="EMBL" id="ELR25164.1"/>
    </source>
</evidence>
<dbReference type="PANTHER" id="PTHR10133:SF62">
    <property type="entry name" value="DNA POLYMERASE THETA"/>
    <property type="match status" value="1"/>
</dbReference>
<evidence type="ECO:0000256" key="5">
    <source>
        <dbReference type="ARBA" id="ARBA00049244"/>
    </source>
</evidence>
<reference evidence="8 9" key="1">
    <citation type="journal article" date="2013" name="Genome Biol.">
        <title>Genome of Acanthamoeba castellanii highlights extensive lateral gene transfer and early evolution of tyrosine kinase signaling.</title>
        <authorList>
            <person name="Clarke M."/>
            <person name="Lohan A.J."/>
            <person name="Liu B."/>
            <person name="Lagkouvardos I."/>
            <person name="Roy S."/>
            <person name="Zafar N."/>
            <person name="Bertelli C."/>
            <person name="Schilde C."/>
            <person name="Kianianmomeni A."/>
            <person name="Burglin T.R."/>
            <person name="Frech C."/>
            <person name="Turcotte B."/>
            <person name="Kopec K.O."/>
            <person name="Synnott J.M."/>
            <person name="Choo C."/>
            <person name="Paponov I."/>
            <person name="Finkler A."/>
            <person name="Soon Heng Tan C."/>
            <person name="Hutchins A.P."/>
            <person name="Weinmeier T."/>
            <person name="Rattei T."/>
            <person name="Chu J.S."/>
            <person name="Gimenez G."/>
            <person name="Irimia M."/>
            <person name="Rigden D.J."/>
            <person name="Fitzpatrick D.A."/>
            <person name="Lorenzo-Morales J."/>
            <person name="Bateman A."/>
            <person name="Chiu C.H."/>
            <person name="Tang P."/>
            <person name="Hegemann P."/>
            <person name="Fromm H."/>
            <person name="Raoult D."/>
            <person name="Greub G."/>
            <person name="Miranda-Saavedra D."/>
            <person name="Chen N."/>
            <person name="Nash P."/>
            <person name="Ginger M.L."/>
            <person name="Horn M."/>
            <person name="Schaap P."/>
            <person name="Caler L."/>
            <person name="Loftus B."/>
        </authorList>
    </citation>
    <scope>NUCLEOTIDE SEQUENCE [LARGE SCALE GENOMIC DNA]</scope>
    <source>
        <strain evidence="8 9">Neff</strain>
    </source>
</reference>
<sequence>MDKEEEKSASTRPSPARNTSVNQQDDEQIDEPAHESQGGSKRAKVALGWQNTRPSAAAKQSPAKSRASSLFLELLQESQTEHEQEEAQAPQLDTSSAADTKKARRPRSLDEYLHTEEQSQLTADLRRGLQKAKMEQSAKKQKTDEAAAGPKKKRQSLIFELLTNGRRDRPGGEGGGGGEADATASMEQRQPKRKVDELRATVGNATLQSDNQKKRTKTSDGSGDELEEEEEEEEEGEREEGHRADDEETKKERRKKEIARVLEAEREEEEELPSLGFSDEEEEALTASSRASTPSARPTSRLDVPARSARGSMSPPPSPIARSASPATTSSSSPSSPSLQQFFHHVNKVKKRMRDEDEIDTGVKTPTTAATGDEEAGRAEPSDAVSGGHGLEGGEEGQQARLASTPDTSPTKTQALKLESPTKNTPSPRRGATPGRNAPGTTPLPSRIIRSEDISMFVKKTGGSIPQGFVNASQDRTTFDAFVQELEASELVCWGTAYRYDTTNFRRSEILDKKVSEDAPIQYKQVLGVGFLPAKAKRPYFVPLNIHDITTYSAAAAAAEEAAEADSETKEVTLADRCEVLKRFVESESIRGKVCYDTQESLKPILALYPRYAVATRNLVDPRLAAYVFDPEMKSYDFPFLATSFSVDQSPKKPSTSPKDSANIKRFFPDMLTCFRLMTNLEARLEKEDLYRVFRDQEMPLATIIAKHQQAIQHRLRSIEEHARRLVGHSVCLSSPKEVAHVLFEELKLPTPRRSRKQLTEQHSTSEKVLLALKEHHPLPALILEYRHCQKLITTYILSFSKKAITGTHRIYASWQHTGTATGRLSVTEPPLSEVHSVEATGEQPQPDDPSLQERIVINVRDAFVAPPGYVLLKADYSQMEMRILAHVSSDEFLMQFFHEGRDIHKLIAARWLGKDPDAVDEVERDRAKRIVYGILYGMGARTLSEILNVDHTEAEQWISTFLEKFPKTAQFLKDTAESAHENGFIRTLLNRRRLFPTINFEAYAHKAERQAVNSVIQGTAADLVKLAMLSIDRALVAEEQRELVDAAVARGSTKGKEKADDVEQQLGESSRPIAALALQVHDELVYEVREDRVQWMEDLMVRCMESGLPIRLDVPLPVRLYLGTRYGHNNDFSAEHN</sequence>
<dbReference type="AlphaFoldDB" id="L8HHX4"/>
<name>L8HHX4_ACACF</name>
<feature type="compositionally biased region" description="Low complexity" evidence="6">
    <location>
        <begin position="53"/>
        <end position="78"/>
    </location>
</feature>
<feature type="compositionally biased region" description="Basic and acidic residues" evidence="6">
    <location>
        <begin position="107"/>
        <end position="117"/>
    </location>
</feature>
<evidence type="ECO:0000256" key="4">
    <source>
        <dbReference type="ARBA" id="ARBA00022932"/>
    </source>
</evidence>
<keyword evidence="9" id="KW-1185">Reference proteome</keyword>
<organism evidence="8 9">
    <name type="scientific">Acanthamoeba castellanii (strain ATCC 30010 / Neff)</name>
    <dbReference type="NCBI Taxonomy" id="1257118"/>
    <lineage>
        <taxon>Eukaryota</taxon>
        <taxon>Amoebozoa</taxon>
        <taxon>Discosea</taxon>
        <taxon>Longamoebia</taxon>
        <taxon>Centramoebida</taxon>
        <taxon>Acanthamoebidae</taxon>
        <taxon>Acanthamoeba</taxon>
    </lineage>
</organism>
<evidence type="ECO:0000256" key="6">
    <source>
        <dbReference type="SAM" id="MobiDB-lite"/>
    </source>
</evidence>
<dbReference type="Gene3D" id="1.10.150.20">
    <property type="entry name" value="5' to 3' exonuclease, C-terminal subdomain"/>
    <property type="match status" value="1"/>
</dbReference>
<proteinExistence type="predicted"/>
<dbReference type="RefSeq" id="XP_004367919.1">
    <property type="nucleotide sequence ID" value="XM_004367862.1"/>
</dbReference>
<feature type="region of interest" description="Disordered" evidence="6">
    <location>
        <begin position="1"/>
        <end position="451"/>
    </location>
</feature>
<dbReference type="SMART" id="SM00482">
    <property type="entry name" value="POLAc"/>
    <property type="match status" value="1"/>
</dbReference>
<keyword evidence="4" id="KW-0239">DNA-directed DNA polymerase</keyword>
<dbReference type="CDD" id="cd08638">
    <property type="entry name" value="DNA_pol_A_theta"/>
    <property type="match status" value="1"/>
</dbReference>
<dbReference type="FunFam" id="1.10.150.20:FF:000002">
    <property type="entry name" value="DNA polymerase I"/>
    <property type="match status" value="1"/>
</dbReference>
<dbReference type="GO" id="GO:0003887">
    <property type="term" value="F:DNA-directed DNA polymerase activity"/>
    <property type="evidence" value="ECO:0007669"/>
    <property type="project" value="UniProtKB-KW"/>
</dbReference>
<dbReference type="GO" id="GO:0006261">
    <property type="term" value="P:DNA-templated DNA replication"/>
    <property type="evidence" value="ECO:0007669"/>
    <property type="project" value="InterPro"/>
</dbReference>
<evidence type="ECO:0000256" key="1">
    <source>
        <dbReference type="ARBA" id="ARBA00012417"/>
    </source>
</evidence>
<feature type="compositionally biased region" description="Basic and acidic residues" evidence="6">
    <location>
        <begin position="239"/>
        <end position="251"/>
    </location>
</feature>
<dbReference type="VEuPathDB" id="AmoebaDB:ACA1_288850"/>
<feature type="domain" description="DNA-directed DNA polymerase family A palm" evidence="7">
    <location>
        <begin position="858"/>
        <end position="1093"/>
    </location>
</feature>
<dbReference type="Gene3D" id="3.30.420.10">
    <property type="entry name" value="Ribonuclease H-like superfamily/Ribonuclease H"/>
    <property type="match status" value="1"/>
</dbReference>
<evidence type="ECO:0000259" key="7">
    <source>
        <dbReference type="SMART" id="SM00482"/>
    </source>
</evidence>
<feature type="compositionally biased region" description="Low complexity" evidence="6">
    <location>
        <begin position="286"/>
        <end position="301"/>
    </location>
</feature>
<evidence type="ECO:0000313" key="9">
    <source>
        <dbReference type="Proteomes" id="UP000011083"/>
    </source>
</evidence>
<feature type="compositionally biased region" description="Polar residues" evidence="6">
    <location>
        <begin position="401"/>
        <end position="414"/>
    </location>
</feature>
<feature type="compositionally biased region" description="Low complexity" evidence="6">
    <location>
        <begin position="320"/>
        <end position="338"/>
    </location>
</feature>
<dbReference type="GO" id="GO:0006302">
    <property type="term" value="P:double-strand break repair"/>
    <property type="evidence" value="ECO:0007669"/>
    <property type="project" value="TreeGrafter"/>
</dbReference>
<dbReference type="PROSITE" id="PS00447">
    <property type="entry name" value="DNA_POLYMERASE_A"/>
    <property type="match status" value="1"/>
</dbReference>
<feature type="compositionally biased region" description="Basic and acidic residues" evidence="6">
    <location>
        <begin position="124"/>
        <end position="145"/>
    </location>
</feature>
<comment type="catalytic activity">
    <reaction evidence="5">
        <text>DNA(n) + a 2'-deoxyribonucleoside 5'-triphosphate = DNA(n+1) + diphosphate</text>
        <dbReference type="Rhea" id="RHEA:22508"/>
        <dbReference type="Rhea" id="RHEA-COMP:17339"/>
        <dbReference type="Rhea" id="RHEA-COMP:17340"/>
        <dbReference type="ChEBI" id="CHEBI:33019"/>
        <dbReference type="ChEBI" id="CHEBI:61560"/>
        <dbReference type="ChEBI" id="CHEBI:173112"/>
        <dbReference type="EC" id="2.7.7.7"/>
    </reaction>
</comment>
<dbReference type="PANTHER" id="PTHR10133">
    <property type="entry name" value="DNA POLYMERASE I"/>
    <property type="match status" value="1"/>
</dbReference>
<evidence type="ECO:0000256" key="3">
    <source>
        <dbReference type="ARBA" id="ARBA00022695"/>
    </source>
</evidence>
<keyword evidence="3" id="KW-0548">Nucleotidyltransferase</keyword>
<keyword evidence="2" id="KW-0808">Transferase</keyword>
<dbReference type="KEGG" id="acan:ACA1_288850"/>
<dbReference type="InterPro" id="IPR036397">
    <property type="entry name" value="RNaseH_sf"/>
</dbReference>
<evidence type="ECO:0000256" key="2">
    <source>
        <dbReference type="ARBA" id="ARBA00022679"/>
    </source>
</evidence>
<dbReference type="InterPro" id="IPR001098">
    <property type="entry name" value="DNA-dir_DNA_pol_A_palm_dom"/>
</dbReference>
<dbReference type="Gene3D" id="1.20.1060.10">
    <property type="entry name" value="Taq DNA Polymerase, Chain T, domain 4"/>
    <property type="match status" value="1"/>
</dbReference>
<dbReference type="Gene3D" id="3.30.70.370">
    <property type="match status" value="1"/>
</dbReference>
<dbReference type="STRING" id="1257118.L8HHX4"/>
<protein>
    <recommendedName>
        <fullName evidence="1">DNA-directed DNA polymerase</fullName>
        <ecNumber evidence="1">2.7.7.7</ecNumber>
    </recommendedName>
</protein>
<accession>L8HHX4</accession>
<feature type="compositionally biased region" description="Polar residues" evidence="6">
    <location>
        <begin position="10"/>
        <end position="23"/>
    </location>
</feature>
<dbReference type="GeneID" id="14926207"/>
<dbReference type="InterPro" id="IPR002298">
    <property type="entry name" value="DNA_polymerase_A"/>
</dbReference>
<dbReference type="PRINTS" id="PR00868">
    <property type="entry name" value="DNAPOLI"/>
</dbReference>
<dbReference type="InterPro" id="IPR019760">
    <property type="entry name" value="DNA-dir_DNA_pol_A_CS"/>
</dbReference>
<dbReference type="SUPFAM" id="SSF56672">
    <property type="entry name" value="DNA/RNA polymerases"/>
    <property type="match status" value="1"/>
</dbReference>
<dbReference type="EMBL" id="KB007805">
    <property type="protein sequence ID" value="ELR25164.1"/>
    <property type="molecule type" value="Genomic_DNA"/>
</dbReference>
<dbReference type="Proteomes" id="UP000011083">
    <property type="component" value="Unassembled WGS sequence"/>
</dbReference>
<dbReference type="InterPro" id="IPR043502">
    <property type="entry name" value="DNA/RNA_pol_sf"/>
</dbReference>
<dbReference type="OrthoDB" id="2320933at2759"/>
<dbReference type="Pfam" id="PF00476">
    <property type="entry name" value="DNA_pol_A"/>
    <property type="match status" value="1"/>
</dbReference>
<feature type="compositionally biased region" description="Acidic residues" evidence="6">
    <location>
        <begin position="265"/>
        <end position="284"/>
    </location>
</feature>
<dbReference type="GO" id="GO:0003677">
    <property type="term" value="F:DNA binding"/>
    <property type="evidence" value="ECO:0007669"/>
    <property type="project" value="InterPro"/>
</dbReference>
<gene>
    <name evidence="8" type="ORF">ACA1_288850</name>
</gene>
<feature type="compositionally biased region" description="Basic and acidic residues" evidence="6">
    <location>
        <begin position="189"/>
        <end position="199"/>
    </location>
</feature>